<dbReference type="Proteomes" id="UP000001882">
    <property type="component" value="Chromosome"/>
</dbReference>
<dbReference type="STRING" id="304371.MCP_2297"/>
<dbReference type="PIRSF" id="PIRSF019313">
    <property type="entry name" value="UCP019313"/>
    <property type="match status" value="1"/>
</dbReference>
<dbReference type="EMBL" id="AP011532">
    <property type="protein sequence ID" value="BAI62369.1"/>
    <property type="molecule type" value="Genomic_DNA"/>
</dbReference>
<gene>
    <name evidence="1" type="ordered locus">MCP_2297</name>
</gene>
<evidence type="ECO:0000313" key="1">
    <source>
        <dbReference type="EMBL" id="BAI62369.1"/>
    </source>
</evidence>
<dbReference type="InterPro" id="IPR038594">
    <property type="entry name" value="SepF-like_sf"/>
</dbReference>
<sequence length="124" mass="13520">MANKGIIGKLFGSKPADGLDDYTEINLEEIEEAQGSGPAETYVRIGELSSLGQIPELKREIYNGNIIIADITPIKGDSLTRDRALKDLKQVALDVSGDIAMINDNQIVVTPMSIKIDRTKFTSK</sequence>
<reference evidence="1 2" key="1">
    <citation type="journal article" date="2007" name="Appl. Environ. Microbiol.">
        <title>Isolation of key methanogens for global methane emission from rice paddy fields: a novel isolate affiliated with the clone cluster rice cluster I.</title>
        <authorList>
            <person name="Sakai S."/>
            <person name="Imachi H."/>
            <person name="Sekiguchi Y."/>
            <person name="Ohashi A."/>
            <person name="Harada H."/>
            <person name="Kamagata Y."/>
        </authorList>
    </citation>
    <scope>NUCLEOTIDE SEQUENCE [LARGE SCALE GENOMIC DNA]</scope>
    <source>
        <strain evidence="2">DSM 17711 / JCM 13418 / NBRC 101707 / SANAE</strain>
    </source>
</reference>
<organism evidence="1 2">
    <name type="scientific">Methanocella paludicola (strain DSM 17711 / JCM 13418 / NBRC 101707 / SANAE)</name>
    <dbReference type="NCBI Taxonomy" id="304371"/>
    <lineage>
        <taxon>Archaea</taxon>
        <taxon>Methanobacteriati</taxon>
        <taxon>Methanobacteriota</taxon>
        <taxon>Stenosarchaea group</taxon>
        <taxon>Methanomicrobia</taxon>
        <taxon>Methanocellales</taxon>
        <taxon>Methanocellaceae</taxon>
        <taxon>Methanocella</taxon>
    </lineage>
</organism>
<reference evidence="2" key="3">
    <citation type="journal article" date="2011" name="PLoS ONE">
        <title>Genome sequence of a mesophilic hydrogenotrophic methanogen Methanocella paludicola, the first cultivated representative of the order Methanocellales.</title>
        <authorList>
            <person name="Sakai S."/>
            <person name="Takaki Y."/>
            <person name="Shimamura S."/>
            <person name="Sekine M."/>
            <person name="Tajima T."/>
            <person name="Kosugi H."/>
            <person name="Ichikawa N."/>
            <person name="Tasumi E."/>
            <person name="Hiraki A.T."/>
            <person name="Shimizu A."/>
            <person name="Kato Y."/>
            <person name="Nishiko R."/>
            <person name="Mori K."/>
            <person name="Fujita N."/>
            <person name="Imachi H."/>
            <person name="Takai K."/>
        </authorList>
    </citation>
    <scope>NUCLEOTIDE SEQUENCE [LARGE SCALE GENOMIC DNA]</scope>
    <source>
        <strain evidence="2">DSM 17711 / JCM 13418 / NBRC 101707 / SANAE</strain>
    </source>
</reference>
<dbReference type="KEGG" id="mpd:MCP_2297"/>
<evidence type="ECO:0008006" key="3">
    <source>
        <dbReference type="Google" id="ProtNLM"/>
    </source>
</evidence>
<protein>
    <recommendedName>
        <fullName evidence="3">Cell division protein SepF</fullName>
    </recommendedName>
</protein>
<dbReference type="GeneID" id="8682102"/>
<dbReference type="InParanoid" id="D1Z0Z7"/>
<dbReference type="InterPro" id="IPR007561">
    <property type="entry name" value="Cell_div_SepF/SepF-rel"/>
</dbReference>
<dbReference type="Pfam" id="PF04472">
    <property type="entry name" value="SepF"/>
    <property type="match status" value="1"/>
</dbReference>
<dbReference type="eggNOG" id="arCOG02263">
    <property type="taxonomic scope" value="Archaea"/>
</dbReference>
<evidence type="ECO:0000313" key="2">
    <source>
        <dbReference type="Proteomes" id="UP000001882"/>
    </source>
</evidence>
<dbReference type="InterPro" id="IPR012426">
    <property type="entry name" value="SepF_arc"/>
</dbReference>
<dbReference type="AlphaFoldDB" id="D1Z0Z7"/>
<dbReference type="Gene3D" id="3.30.110.150">
    <property type="entry name" value="SepF-like protein"/>
    <property type="match status" value="1"/>
</dbReference>
<name>D1Z0Z7_METPS</name>
<proteinExistence type="predicted"/>
<accession>D1Z0Z7</accession>
<dbReference type="OrthoDB" id="56189at2157"/>
<dbReference type="RefSeq" id="WP_012901043.1">
    <property type="nucleotide sequence ID" value="NC_013665.1"/>
</dbReference>
<keyword evidence="2" id="KW-1185">Reference proteome</keyword>
<reference evidence="1 2" key="2">
    <citation type="journal article" date="2008" name="Int. J. Syst. Evol. Microbiol.">
        <title>Methanocella paludicola gen. nov., sp. nov., a methane-producing archaeon, the first isolate of the lineage 'Rice Cluster I', and proposal of the new archaeal order Methanocellales ord. nov.</title>
        <authorList>
            <person name="Sakai S."/>
            <person name="Imachi H."/>
            <person name="Hanada S."/>
            <person name="Ohashi A."/>
            <person name="Harada H."/>
            <person name="Kamagata Y."/>
        </authorList>
    </citation>
    <scope>NUCLEOTIDE SEQUENCE [LARGE SCALE GENOMIC DNA]</scope>
    <source>
        <strain evidence="2">DSM 17711 / JCM 13418 / NBRC 101707 / SANAE</strain>
    </source>
</reference>